<sequence>MCTANFSSSRHGFCCSICKEAIAKAQKQNHCQREARHRGVGHPIADNGPCCPLKHACHHLPPSSLTSPASSVSPASQQSILTQASGVQRVCLCSPTTHAR</sequence>
<comment type="caution">
    <text evidence="1">The sequence shown here is derived from an EMBL/GenBank/DDBJ whole genome shotgun (WGS) entry which is preliminary data.</text>
</comment>
<protein>
    <submittedName>
        <fullName evidence="1">Uncharacterized protein</fullName>
    </submittedName>
</protein>
<reference evidence="1" key="1">
    <citation type="submission" date="2021-08" db="EMBL/GenBank/DDBJ databases">
        <title>WGS assembly of Ceratopteris richardii.</title>
        <authorList>
            <person name="Marchant D.B."/>
            <person name="Chen G."/>
            <person name="Jenkins J."/>
            <person name="Shu S."/>
            <person name="Leebens-Mack J."/>
            <person name="Grimwood J."/>
            <person name="Schmutz J."/>
            <person name="Soltis P."/>
            <person name="Soltis D."/>
            <person name="Chen Z.-H."/>
        </authorList>
    </citation>
    <scope>NUCLEOTIDE SEQUENCE</scope>
    <source>
        <strain evidence="1">Whitten #5841</strain>
        <tissue evidence="1">Leaf</tissue>
    </source>
</reference>
<evidence type="ECO:0000313" key="2">
    <source>
        <dbReference type="Proteomes" id="UP000825935"/>
    </source>
</evidence>
<accession>A0A8T2QSH3</accession>
<organism evidence="1 2">
    <name type="scientific">Ceratopteris richardii</name>
    <name type="common">Triangle waterfern</name>
    <dbReference type="NCBI Taxonomy" id="49495"/>
    <lineage>
        <taxon>Eukaryota</taxon>
        <taxon>Viridiplantae</taxon>
        <taxon>Streptophyta</taxon>
        <taxon>Embryophyta</taxon>
        <taxon>Tracheophyta</taxon>
        <taxon>Polypodiopsida</taxon>
        <taxon>Polypodiidae</taxon>
        <taxon>Polypodiales</taxon>
        <taxon>Pteridineae</taxon>
        <taxon>Pteridaceae</taxon>
        <taxon>Parkerioideae</taxon>
        <taxon>Ceratopteris</taxon>
    </lineage>
</organism>
<proteinExistence type="predicted"/>
<dbReference type="Proteomes" id="UP000825935">
    <property type="component" value="Chromosome 32"/>
</dbReference>
<name>A0A8T2QSH3_CERRI</name>
<evidence type="ECO:0000313" key="1">
    <source>
        <dbReference type="EMBL" id="KAH7286550.1"/>
    </source>
</evidence>
<keyword evidence="2" id="KW-1185">Reference proteome</keyword>
<dbReference type="EMBL" id="CM035437">
    <property type="protein sequence ID" value="KAH7286550.1"/>
    <property type="molecule type" value="Genomic_DNA"/>
</dbReference>
<dbReference type="AlphaFoldDB" id="A0A8T2QSH3"/>
<gene>
    <name evidence="1" type="ORF">KP509_32G012300</name>
</gene>